<comment type="caution">
    <text evidence="2">The sequence shown here is derived from an EMBL/GenBank/DDBJ whole genome shotgun (WGS) entry which is preliminary data.</text>
</comment>
<organism evidence="2 3">
    <name type="scientific">Anisodus tanguticus</name>
    <dbReference type="NCBI Taxonomy" id="243964"/>
    <lineage>
        <taxon>Eukaryota</taxon>
        <taxon>Viridiplantae</taxon>
        <taxon>Streptophyta</taxon>
        <taxon>Embryophyta</taxon>
        <taxon>Tracheophyta</taxon>
        <taxon>Spermatophyta</taxon>
        <taxon>Magnoliopsida</taxon>
        <taxon>eudicotyledons</taxon>
        <taxon>Gunneridae</taxon>
        <taxon>Pentapetalae</taxon>
        <taxon>asterids</taxon>
        <taxon>lamiids</taxon>
        <taxon>Solanales</taxon>
        <taxon>Solanaceae</taxon>
        <taxon>Solanoideae</taxon>
        <taxon>Hyoscyameae</taxon>
        <taxon>Anisodus</taxon>
    </lineage>
</organism>
<reference evidence="2" key="1">
    <citation type="submission" date="2023-12" db="EMBL/GenBank/DDBJ databases">
        <title>Genome assembly of Anisodus tanguticus.</title>
        <authorList>
            <person name="Wang Y.-J."/>
        </authorList>
    </citation>
    <scope>NUCLEOTIDE SEQUENCE</scope>
    <source>
        <strain evidence="2">KB-2021</strain>
        <tissue evidence="2">Leaf</tissue>
    </source>
</reference>
<feature type="region of interest" description="Disordered" evidence="1">
    <location>
        <begin position="60"/>
        <end position="115"/>
    </location>
</feature>
<evidence type="ECO:0000313" key="3">
    <source>
        <dbReference type="Proteomes" id="UP001291623"/>
    </source>
</evidence>
<gene>
    <name evidence="2" type="ORF">RND71_001830</name>
</gene>
<dbReference type="AlphaFoldDB" id="A0AAE1T215"/>
<feature type="compositionally biased region" description="Acidic residues" evidence="1">
    <location>
        <begin position="87"/>
        <end position="97"/>
    </location>
</feature>
<protein>
    <submittedName>
        <fullName evidence="2">Uncharacterized protein</fullName>
    </submittedName>
</protein>
<name>A0AAE1T215_9SOLA</name>
<proteinExistence type="predicted"/>
<feature type="compositionally biased region" description="Acidic residues" evidence="1">
    <location>
        <begin position="105"/>
        <end position="115"/>
    </location>
</feature>
<keyword evidence="3" id="KW-1185">Reference proteome</keyword>
<evidence type="ECO:0000256" key="1">
    <source>
        <dbReference type="SAM" id="MobiDB-lite"/>
    </source>
</evidence>
<dbReference type="EMBL" id="JAVYJV010000001">
    <property type="protein sequence ID" value="KAK4379968.1"/>
    <property type="molecule type" value="Genomic_DNA"/>
</dbReference>
<dbReference type="Proteomes" id="UP001291623">
    <property type="component" value="Unassembled WGS sequence"/>
</dbReference>
<accession>A0AAE1T215</accession>
<sequence>MTSRKRKVPMDDVPNLKRGQPLHLRVSWNGLKGECPGIILKLKKSRWDCFAKPPALDGPILPPTVELFSTQPRVSTEPCVDHSPEKDDVEEDDDDDDKLERQSESEPDIDVGDEELESIRSIVRETCVQGDEVDTVIATQRSVEELR</sequence>
<evidence type="ECO:0000313" key="2">
    <source>
        <dbReference type="EMBL" id="KAK4379968.1"/>
    </source>
</evidence>